<dbReference type="Pfam" id="PF02936">
    <property type="entry name" value="COX4"/>
    <property type="match status" value="1"/>
</dbReference>
<reference evidence="14" key="1">
    <citation type="submission" date="2017-02" db="EMBL/GenBank/DDBJ databases">
        <authorList>
            <person name="Tafer H."/>
            <person name="Lopandic K."/>
        </authorList>
    </citation>
    <scope>NUCLEOTIDE SEQUENCE [LARGE SCALE GENOMIC DNA]</scope>
    <source>
        <strain evidence="14">CBS 366.77</strain>
    </source>
</reference>
<dbReference type="SUPFAM" id="SSF81406">
    <property type="entry name" value="Mitochondrial cytochrome c oxidase subunit IV"/>
    <property type="match status" value="1"/>
</dbReference>
<dbReference type="Proteomes" id="UP000266188">
    <property type="component" value="Unassembled WGS sequence"/>
</dbReference>
<evidence type="ECO:0000313" key="14">
    <source>
        <dbReference type="Proteomes" id="UP000266188"/>
    </source>
</evidence>
<protein>
    <recommendedName>
        <fullName evidence="11">Cytochrome c oxidase polypeptide V</fullName>
    </recommendedName>
</protein>
<dbReference type="AlphaFoldDB" id="A0A3A2ZFC5"/>
<keyword evidence="4" id="KW-0812">Transmembrane</keyword>
<evidence type="ECO:0000313" key="13">
    <source>
        <dbReference type="EMBL" id="RJE21862.1"/>
    </source>
</evidence>
<dbReference type="OrthoDB" id="186013at2759"/>
<accession>A0A3A2ZFC5</accession>
<keyword evidence="6" id="KW-0809">Transit peptide</keyword>
<proteinExistence type="inferred from homology"/>
<comment type="similarity">
    <text evidence="3">Belongs to the cytochrome c oxidase IV family.</text>
</comment>
<evidence type="ECO:0000256" key="10">
    <source>
        <dbReference type="ARBA" id="ARBA00023136"/>
    </source>
</evidence>
<dbReference type="FunFam" id="1.10.442.10:FF:000002">
    <property type="entry name" value="Cytochrome c oxidase subunit V"/>
    <property type="match status" value="1"/>
</dbReference>
<dbReference type="InterPro" id="IPR004203">
    <property type="entry name" value="Cyt_c_oxidase_su4_fam"/>
</dbReference>
<evidence type="ECO:0000256" key="12">
    <source>
        <dbReference type="SAM" id="MobiDB-lite"/>
    </source>
</evidence>
<evidence type="ECO:0000256" key="3">
    <source>
        <dbReference type="ARBA" id="ARBA00008135"/>
    </source>
</evidence>
<dbReference type="GO" id="GO:0006123">
    <property type="term" value="P:mitochondrial electron transport, cytochrome c to oxygen"/>
    <property type="evidence" value="ECO:0007669"/>
    <property type="project" value="InterPro"/>
</dbReference>
<feature type="region of interest" description="Disordered" evidence="12">
    <location>
        <begin position="166"/>
        <end position="197"/>
    </location>
</feature>
<name>A0A3A2ZFC5_9EURO</name>
<keyword evidence="8" id="KW-0560">Oxidoreductase</keyword>
<keyword evidence="5" id="KW-0999">Mitochondrion inner membrane</keyword>
<comment type="subcellular location">
    <subcellularLocation>
        <location evidence="1">Mitochondrion inner membrane</location>
        <topology evidence="1">Single-pass membrane protein</topology>
    </subcellularLocation>
</comment>
<keyword evidence="10" id="KW-0472">Membrane</keyword>
<evidence type="ECO:0000256" key="1">
    <source>
        <dbReference type="ARBA" id="ARBA00004434"/>
    </source>
</evidence>
<dbReference type="GO" id="GO:0005743">
    <property type="term" value="C:mitochondrial inner membrane"/>
    <property type="evidence" value="ECO:0007669"/>
    <property type="project" value="UniProtKB-SubCell"/>
</dbReference>
<evidence type="ECO:0000256" key="11">
    <source>
        <dbReference type="ARBA" id="ARBA00081365"/>
    </source>
</evidence>
<evidence type="ECO:0000256" key="5">
    <source>
        <dbReference type="ARBA" id="ARBA00022792"/>
    </source>
</evidence>
<dbReference type="EMBL" id="MVGC01000201">
    <property type="protein sequence ID" value="RJE21862.1"/>
    <property type="molecule type" value="Genomic_DNA"/>
</dbReference>
<comment type="caution">
    <text evidence="13">The sequence shown here is derived from an EMBL/GenBank/DDBJ whole genome shotgun (WGS) entry which is preliminary data.</text>
</comment>
<keyword evidence="14" id="KW-1185">Reference proteome</keyword>
<comment type="pathway">
    <text evidence="2">Energy metabolism; oxidative phosphorylation.</text>
</comment>
<dbReference type="PANTHER" id="PTHR10707">
    <property type="entry name" value="CYTOCHROME C OXIDASE SUBUNIT IV"/>
    <property type="match status" value="1"/>
</dbReference>
<organism evidence="13 14">
    <name type="scientific">Aspergillus sclerotialis</name>
    <dbReference type="NCBI Taxonomy" id="2070753"/>
    <lineage>
        <taxon>Eukaryota</taxon>
        <taxon>Fungi</taxon>
        <taxon>Dikarya</taxon>
        <taxon>Ascomycota</taxon>
        <taxon>Pezizomycotina</taxon>
        <taxon>Eurotiomycetes</taxon>
        <taxon>Eurotiomycetidae</taxon>
        <taxon>Eurotiales</taxon>
        <taxon>Aspergillaceae</taxon>
        <taxon>Aspergillus</taxon>
        <taxon>Aspergillus subgen. Polypaecilum</taxon>
    </lineage>
</organism>
<gene>
    <name evidence="13" type="ORF">PHISCL_05813</name>
</gene>
<evidence type="ECO:0000256" key="9">
    <source>
        <dbReference type="ARBA" id="ARBA00023128"/>
    </source>
</evidence>
<evidence type="ECO:0000256" key="2">
    <source>
        <dbReference type="ARBA" id="ARBA00004673"/>
    </source>
</evidence>
<keyword evidence="7" id="KW-1133">Transmembrane helix</keyword>
<dbReference type="InterPro" id="IPR036639">
    <property type="entry name" value="Cyt_c_oxidase_su4_sf"/>
</dbReference>
<sequence>MFLRSVARAVPRSSALPSTAIRSYRSAPAPIACLNARPQAENKSIAPQQTRASSDHAISNPTLAGIEKRWETMPPQEQAELWMQLRDRMKVDWHQLTLQEKKAAYWIAFGPHGPRAQPPKGEGFKIAMKTLQLVAVSLVLFYAIHAFARPQPRTMTKEWQEATNEYAKRERTNPLHGISSEGYEGKGFVQSPPAEKS</sequence>
<evidence type="ECO:0000256" key="4">
    <source>
        <dbReference type="ARBA" id="ARBA00022692"/>
    </source>
</evidence>
<evidence type="ECO:0000256" key="7">
    <source>
        <dbReference type="ARBA" id="ARBA00022989"/>
    </source>
</evidence>
<dbReference type="GO" id="GO:0045277">
    <property type="term" value="C:respiratory chain complex IV"/>
    <property type="evidence" value="ECO:0007669"/>
    <property type="project" value="InterPro"/>
</dbReference>
<dbReference type="Gene3D" id="1.10.442.10">
    <property type="entry name" value="Cytochrome c oxidase subunit IV"/>
    <property type="match status" value="1"/>
</dbReference>
<dbReference type="PANTHER" id="PTHR10707:SF10">
    <property type="entry name" value="CYTOCHROME C OXIDASE SUBUNIT 4"/>
    <property type="match status" value="1"/>
</dbReference>
<evidence type="ECO:0000256" key="8">
    <source>
        <dbReference type="ARBA" id="ARBA00023002"/>
    </source>
</evidence>
<keyword evidence="9" id="KW-0496">Mitochondrion</keyword>
<evidence type="ECO:0000256" key="6">
    <source>
        <dbReference type="ARBA" id="ARBA00022946"/>
    </source>
</evidence>
<dbReference type="GO" id="GO:0016491">
    <property type="term" value="F:oxidoreductase activity"/>
    <property type="evidence" value="ECO:0007669"/>
    <property type="project" value="UniProtKB-KW"/>
</dbReference>
<dbReference type="STRING" id="2070753.A0A3A2ZFC5"/>
<dbReference type="CDD" id="cd00922">
    <property type="entry name" value="Cyt_c_Oxidase_IV"/>
    <property type="match status" value="1"/>
</dbReference>